<evidence type="ECO:0000256" key="3">
    <source>
        <dbReference type="SAM" id="MobiDB-lite"/>
    </source>
</evidence>
<keyword evidence="7" id="KW-1185">Reference proteome</keyword>
<dbReference type="Gene3D" id="1.20.1270.60">
    <property type="entry name" value="Arfaptin homology (AH) domain/BAR domain"/>
    <property type="match status" value="1"/>
</dbReference>
<dbReference type="InterPro" id="IPR001452">
    <property type="entry name" value="SH3_domain"/>
</dbReference>
<gene>
    <name evidence="6" type="ORF">M0813_02530</name>
</gene>
<feature type="compositionally biased region" description="Low complexity" evidence="3">
    <location>
        <begin position="82"/>
        <end position="94"/>
    </location>
</feature>
<dbReference type="Pfam" id="PF14604">
    <property type="entry name" value="SH3_9"/>
    <property type="match status" value="1"/>
</dbReference>
<keyword evidence="1 2" id="KW-0728">SH3 domain</keyword>
<proteinExistence type="predicted"/>
<organism evidence="6 7">
    <name type="scientific">Anaeramoeba flamelloides</name>
    <dbReference type="NCBI Taxonomy" id="1746091"/>
    <lineage>
        <taxon>Eukaryota</taxon>
        <taxon>Metamonada</taxon>
        <taxon>Anaeramoebidae</taxon>
        <taxon>Anaeramoeba</taxon>
    </lineage>
</organism>
<dbReference type="InterPro" id="IPR001683">
    <property type="entry name" value="PX_dom"/>
</dbReference>
<dbReference type="PROSITE" id="PS50195">
    <property type="entry name" value="PX"/>
    <property type="match status" value="1"/>
</dbReference>
<dbReference type="Pfam" id="PF00787">
    <property type="entry name" value="PX"/>
    <property type="match status" value="1"/>
</dbReference>
<comment type="caution">
    <text evidence="6">The sequence shown here is derived from an EMBL/GenBank/DDBJ whole genome shotgun (WGS) entry which is preliminary data.</text>
</comment>
<dbReference type="Pfam" id="PF10456">
    <property type="entry name" value="BAR_3_WASP_bdg"/>
    <property type="match status" value="1"/>
</dbReference>
<dbReference type="Gene3D" id="3.30.1520.10">
    <property type="entry name" value="Phox-like domain"/>
    <property type="match status" value="1"/>
</dbReference>
<feature type="compositionally biased region" description="Acidic residues" evidence="3">
    <location>
        <begin position="55"/>
        <end position="64"/>
    </location>
</feature>
<dbReference type="PANTHER" id="PTHR45827:SF1">
    <property type="entry name" value="SORTING NEXIN"/>
    <property type="match status" value="1"/>
</dbReference>
<dbReference type="SMART" id="SM00326">
    <property type="entry name" value="SH3"/>
    <property type="match status" value="1"/>
</dbReference>
<evidence type="ECO:0000256" key="1">
    <source>
        <dbReference type="ARBA" id="ARBA00022443"/>
    </source>
</evidence>
<evidence type="ECO:0000259" key="5">
    <source>
        <dbReference type="PROSITE" id="PS50195"/>
    </source>
</evidence>
<evidence type="ECO:0000313" key="6">
    <source>
        <dbReference type="EMBL" id="KAJ6242682.1"/>
    </source>
</evidence>
<dbReference type="SUPFAM" id="SSF50044">
    <property type="entry name" value="SH3-domain"/>
    <property type="match status" value="1"/>
</dbReference>
<dbReference type="InterPro" id="IPR036028">
    <property type="entry name" value="SH3-like_dom_sf"/>
</dbReference>
<evidence type="ECO:0000256" key="2">
    <source>
        <dbReference type="PROSITE-ProRule" id="PRU00192"/>
    </source>
</evidence>
<dbReference type="PROSITE" id="PS50002">
    <property type="entry name" value="SH3"/>
    <property type="match status" value="1"/>
</dbReference>
<dbReference type="InterPro" id="IPR027267">
    <property type="entry name" value="AH/BAR_dom_sf"/>
</dbReference>
<dbReference type="InterPro" id="IPR036871">
    <property type="entry name" value="PX_dom_sf"/>
</dbReference>
<feature type="domain" description="PX" evidence="5">
    <location>
        <begin position="216"/>
        <end position="323"/>
    </location>
</feature>
<evidence type="ECO:0000313" key="7">
    <source>
        <dbReference type="Proteomes" id="UP001150062"/>
    </source>
</evidence>
<dbReference type="EMBL" id="JAOAOG010000173">
    <property type="protein sequence ID" value="KAJ6242682.1"/>
    <property type="molecule type" value="Genomic_DNA"/>
</dbReference>
<evidence type="ECO:0000259" key="4">
    <source>
        <dbReference type="PROSITE" id="PS50002"/>
    </source>
</evidence>
<feature type="compositionally biased region" description="Low complexity" evidence="3">
    <location>
        <begin position="118"/>
        <end position="176"/>
    </location>
</feature>
<dbReference type="Gene3D" id="2.30.30.40">
    <property type="entry name" value="SH3 Domains"/>
    <property type="match status" value="1"/>
</dbReference>
<feature type="domain" description="SH3" evidence="4">
    <location>
        <begin position="1"/>
        <end position="54"/>
    </location>
</feature>
<dbReference type="SUPFAM" id="SSF64268">
    <property type="entry name" value="PX domain"/>
    <property type="match status" value="1"/>
</dbReference>
<dbReference type="PANTHER" id="PTHR45827">
    <property type="entry name" value="SORTING NEXIN"/>
    <property type="match status" value="1"/>
</dbReference>
<reference evidence="6" key="1">
    <citation type="submission" date="2022-08" db="EMBL/GenBank/DDBJ databases">
        <title>Novel sulfate-reducing endosymbionts in the free-living metamonad Anaeramoeba.</title>
        <authorList>
            <person name="Jerlstrom-Hultqvist J."/>
            <person name="Cepicka I."/>
            <person name="Gallot-Lavallee L."/>
            <person name="Salas-Leiva D."/>
            <person name="Curtis B.A."/>
            <person name="Zahonova K."/>
            <person name="Pipaliya S."/>
            <person name="Dacks J."/>
            <person name="Roger A.J."/>
        </authorList>
    </citation>
    <scope>NUCLEOTIDE SEQUENCE</scope>
    <source>
        <strain evidence="6">Schooner1</strain>
    </source>
</reference>
<feature type="region of interest" description="Disordered" evidence="3">
    <location>
        <begin position="55"/>
        <end position="202"/>
    </location>
</feature>
<protein>
    <submittedName>
        <fullName evidence="6">Sorting nexin</fullName>
    </submittedName>
</protein>
<name>A0ABQ8YDP0_9EUKA</name>
<feature type="compositionally biased region" description="Polar residues" evidence="3">
    <location>
        <begin position="68"/>
        <end position="81"/>
    </location>
</feature>
<dbReference type="InterPro" id="IPR019497">
    <property type="entry name" value="Sorting_nexin_WASP-bd-dom"/>
</dbReference>
<accession>A0ABQ8YDP0</accession>
<feature type="compositionally biased region" description="Polar residues" evidence="3">
    <location>
        <begin position="177"/>
        <end position="189"/>
    </location>
</feature>
<dbReference type="SMART" id="SM00312">
    <property type="entry name" value="PX"/>
    <property type="match status" value="1"/>
</dbReference>
<feature type="compositionally biased region" description="Polar residues" evidence="3">
    <location>
        <begin position="105"/>
        <end position="117"/>
    </location>
</feature>
<dbReference type="SUPFAM" id="SSF103657">
    <property type="entry name" value="BAR/IMD domain-like"/>
    <property type="match status" value="1"/>
</dbReference>
<sequence length="574" mass="66659">MVIYDYEAQDEGELDLTSGEVIEVISEDASGWWTGRHNGIDGVFPGSYVEYIVEDEEEEEEEEEQKSQPENSQTSLRNQIFQQPKTQQTQTQKQSSFNYPKKKTQTQTTSNYQQKSFTQTTRTTNTNKNTNTNTNINTKKNTNKTSNIRYSPNSFSINNTKNISNSKNSNNSNITKPQSLSNKTQQKKLNQGKEKPKPQTQGARYINNKYIWDEQGTKFTVTVGNPKKEGKIRNFTTYQITSRGTSVPKRYSNFVWLRTKLISEYPNLLIPPLPGKQSNKFDEKVIQNRKIGLENFLNWITTHPVLRTSPFVTSFLKEKMDSNQKKISKKLVKQPIPFSQKIGYQSGLSSTEETVEVDRFIEGINSLTEHLKIVCKSIKNNLIKNRLMIANDLKKLGKAYHDLSFNDGKGICWKSNCKNSRKIKDGLNTLGGNMITISQYWKDLSEIETYKLLNTFKQYQKINSSMIDCLKPRNESCDKFNYTRKKFIQFSTNSNPKLDEIRKQVEITEENRTIMNKIALAEMEFLHLQRQKDFKKMLTEYVKQQISFHTNISKKWKDTKKIFDSIEIERNSNN</sequence>
<dbReference type="Proteomes" id="UP001150062">
    <property type="component" value="Unassembled WGS sequence"/>
</dbReference>